<keyword evidence="2" id="KW-1185">Reference proteome</keyword>
<reference evidence="1 2" key="1">
    <citation type="submission" date="2014-03" db="EMBL/GenBank/DDBJ databases">
        <title>Genome of Haematobacter massiliensis CCUG 47968.</title>
        <authorList>
            <person name="Wang D."/>
            <person name="Wang G."/>
        </authorList>
    </citation>
    <scope>NUCLEOTIDE SEQUENCE [LARGE SCALE GENOMIC DNA]</scope>
    <source>
        <strain evidence="1 2">CCUG 47968</strain>
    </source>
</reference>
<organism evidence="1 2">
    <name type="scientific">Haematobacter massiliensis</name>
    <dbReference type="NCBI Taxonomy" id="195105"/>
    <lineage>
        <taxon>Bacteria</taxon>
        <taxon>Pseudomonadati</taxon>
        <taxon>Pseudomonadota</taxon>
        <taxon>Alphaproteobacteria</taxon>
        <taxon>Rhodobacterales</taxon>
        <taxon>Paracoccaceae</taxon>
        <taxon>Haematobacter</taxon>
    </lineage>
</organism>
<evidence type="ECO:0000313" key="2">
    <source>
        <dbReference type="Proteomes" id="UP000028826"/>
    </source>
</evidence>
<dbReference type="AlphaFoldDB" id="A0A086Y2D8"/>
<comment type="caution">
    <text evidence="1">The sequence shown here is derived from an EMBL/GenBank/DDBJ whole genome shotgun (WGS) entry which is preliminary data.</text>
</comment>
<proteinExistence type="predicted"/>
<accession>A0A086Y2D8</accession>
<dbReference type="Proteomes" id="UP000028826">
    <property type="component" value="Unassembled WGS sequence"/>
</dbReference>
<dbReference type="STRING" id="195105.CN97_19085"/>
<evidence type="ECO:0000313" key="1">
    <source>
        <dbReference type="EMBL" id="KFI28438.1"/>
    </source>
</evidence>
<protein>
    <submittedName>
        <fullName evidence="1">Uncharacterized protein</fullName>
    </submittedName>
</protein>
<sequence length="67" mass="7657">MAGRRRSGLCRSVVAPEKEGEETVGRTVFRTMGQSFRLSDMISLARRWSCLMSVLRPRAKSEERRAI</sequence>
<dbReference type="EMBL" id="JGYG01000008">
    <property type="protein sequence ID" value="KFI28438.1"/>
    <property type="molecule type" value="Genomic_DNA"/>
</dbReference>
<name>A0A086Y2D8_9RHOB</name>
<gene>
    <name evidence="1" type="ORF">CN97_19085</name>
</gene>